<dbReference type="EMBL" id="GBXM01084253">
    <property type="protein sequence ID" value="JAH24324.1"/>
    <property type="molecule type" value="Transcribed_RNA"/>
</dbReference>
<name>A0A0E9R5F3_ANGAN</name>
<evidence type="ECO:0000313" key="1">
    <source>
        <dbReference type="EMBL" id="JAH24324.1"/>
    </source>
</evidence>
<accession>A0A0E9R5F3</accession>
<reference evidence="1" key="2">
    <citation type="journal article" date="2015" name="Fish Shellfish Immunol.">
        <title>Early steps in the European eel (Anguilla anguilla)-Vibrio vulnificus interaction in the gills: Role of the RtxA13 toxin.</title>
        <authorList>
            <person name="Callol A."/>
            <person name="Pajuelo D."/>
            <person name="Ebbesson L."/>
            <person name="Teles M."/>
            <person name="MacKenzie S."/>
            <person name="Amaro C."/>
        </authorList>
    </citation>
    <scope>NUCLEOTIDE SEQUENCE</scope>
</reference>
<proteinExistence type="predicted"/>
<dbReference type="AlphaFoldDB" id="A0A0E9R5F3"/>
<organism evidence="1">
    <name type="scientific">Anguilla anguilla</name>
    <name type="common">European freshwater eel</name>
    <name type="synonym">Muraena anguilla</name>
    <dbReference type="NCBI Taxonomy" id="7936"/>
    <lineage>
        <taxon>Eukaryota</taxon>
        <taxon>Metazoa</taxon>
        <taxon>Chordata</taxon>
        <taxon>Craniata</taxon>
        <taxon>Vertebrata</taxon>
        <taxon>Euteleostomi</taxon>
        <taxon>Actinopterygii</taxon>
        <taxon>Neopterygii</taxon>
        <taxon>Teleostei</taxon>
        <taxon>Anguilliformes</taxon>
        <taxon>Anguillidae</taxon>
        <taxon>Anguilla</taxon>
    </lineage>
</organism>
<reference evidence="1" key="1">
    <citation type="submission" date="2014-11" db="EMBL/GenBank/DDBJ databases">
        <authorList>
            <person name="Amaro Gonzalez C."/>
        </authorList>
    </citation>
    <scope>NUCLEOTIDE SEQUENCE</scope>
</reference>
<protein>
    <submittedName>
        <fullName evidence="1">Uncharacterized protein</fullName>
    </submittedName>
</protein>
<sequence length="44" mass="5142">MVLSSHPDTCCKLYYALEEFTKKTSSKMIHSRWLHSVKVRELSA</sequence>